<organism evidence="1">
    <name type="scientific">Arundo donax</name>
    <name type="common">Giant reed</name>
    <name type="synonym">Donax arundinaceus</name>
    <dbReference type="NCBI Taxonomy" id="35708"/>
    <lineage>
        <taxon>Eukaryota</taxon>
        <taxon>Viridiplantae</taxon>
        <taxon>Streptophyta</taxon>
        <taxon>Embryophyta</taxon>
        <taxon>Tracheophyta</taxon>
        <taxon>Spermatophyta</taxon>
        <taxon>Magnoliopsida</taxon>
        <taxon>Liliopsida</taxon>
        <taxon>Poales</taxon>
        <taxon>Poaceae</taxon>
        <taxon>PACMAD clade</taxon>
        <taxon>Arundinoideae</taxon>
        <taxon>Arundineae</taxon>
        <taxon>Arundo</taxon>
    </lineage>
</organism>
<sequence length="44" mass="5156">MVEYWQGESGNDHVDPNPDKVWYELQMALLGFLNTNIERTLDIC</sequence>
<accession>A0A0A9ACD5</accession>
<evidence type="ECO:0000313" key="1">
    <source>
        <dbReference type="EMBL" id="JAD44747.1"/>
    </source>
</evidence>
<reference evidence="1" key="2">
    <citation type="journal article" date="2015" name="Data Brief">
        <title>Shoot transcriptome of the giant reed, Arundo donax.</title>
        <authorList>
            <person name="Barrero R.A."/>
            <person name="Guerrero F.D."/>
            <person name="Moolhuijzen P."/>
            <person name="Goolsby J.A."/>
            <person name="Tidwell J."/>
            <person name="Bellgard S.E."/>
            <person name="Bellgard M.I."/>
        </authorList>
    </citation>
    <scope>NUCLEOTIDE SEQUENCE</scope>
    <source>
        <tissue evidence="1">Shoot tissue taken approximately 20 cm above the soil surface</tissue>
    </source>
</reference>
<dbReference type="AlphaFoldDB" id="A0A0A9ACD5"/>
<reference evidence="1" key="1">
    <citation type="submission" date="2014-09" db="EMBL/GenBank/DDBJ databases">
        <authorList>
            <person name="Magalhaes I.L.F."/>
            <person name="Oliveira U."/>
            <person name="Santos F.R."/>
            <person name="Vidigal T.H.D.A."/>
            <person name="Brescovit A.D."/>
            <person name="Santos A.J."/>
        </authorList>
    </citation>
    <scope>NUCLEOTIDE SEQUENCE</scope>
    <source>
        <tissue evidence="1">Shoot tissue taken approximately 20 cm above the soil surface</tissue>
    </source>
</reference>
<proteinExistence type="predicted"/>
<dbReference type="EMBL" id="GBRH01253148">
    <property type="protein sequence ID" value="JAD44747.1"/>
    <property type="molecule type" value="Transcribed_RNA"/>
</dbReference>
<protein>
    <submittedName>
        <fullName evidence="1">Uncharacterized protein</fullName>
    </submittedName>
</protein>
<name>A0A0A9ACD5_ARUDO</name>